<evidence type="ECO:0000313" key="19">
    <source>
        <dbReference type="EMBL" id="VDN46024.1"/>
    </source>
</evidence>
<dbReference type="AlphaFoldDB" id="A0A3P7NS42"/>
<dbReference type="SUPFAM" id="SSF53187">
    <property type="entry name" value="Zn-dependent exopeptidases"/>
    <property type="match status" value="1"/>
</dbReference>
<dbReference type="CDD" id="cd03890">
    <property type="entry name" value="M20_pepD"/>
    <property type="match status" value="1"/>
</dbReference>
<dbReference type="Pfam" id="PF07687">
    <property type="entry name" value="M20_dimer"/>
    <property type="match status" value="1"/>
</dbReference>
<evidence type="ECO:0000259" key="18">
    <source>
        <dbReference type="Pfam" id="PF07687"/>
    </source>
</evidence>
<dbReference type="NCBIfam" id="TIGR01893">
    <property type="entry name" value="aa-his-dipept"/>
    <property type="match status" value="1"/>
</dbReference>
<evidence type="ECO:0000313" key="20">
    <source>
        <dbReference type="Proteomes" id="UP000279029"/>
    </source>
</evidence>
<dbReference type="PIRSF" id="PIRSF016599">
    <property type="entry name" value="Xaa-His_dipept"/>
    <property type="match status" value="1"/>
</dbReference>
<keyword evidence="8" id="KW-0170">Cobalt</keyword>
<dbReference type="InterPro" id="IPR011650">
    <property type="entry name" value="Peptidase_M20_dimer"/>
</dbReference>
<dbReference type="EC" id="3.4.13.18" evidence="10"/>
<evidence type="ECO:0000256" key="4">
    <source>
        <dbReference type="ARBA" id="ARBA00022723"/>
    </source>
</evidence>
<keyword evidence="4" id="KW-0479">Metal-binding</keyword>
<dbReference type="Gene3D" id="3.40.630.10">
    <property type="entry name" value="Zn peptidases"/>
    <property type="match status" value="2"/>
</dbReference>
<evidence type="ECO:0000256" key="14">
    <source>
        <dbReference type="ARBA" id="ARBA00075285"/>
    </source>
</evidence>
<feature type="domain" description="Peptidase M20 dimerisation" evidence="18">
    <location>
        <begin position="208"/>
        <end position="294"/>
    </location>
</feature>
<dbReference type="InterPro" id="IPR001160">
    <property type="entry name" value="Peptidase_M20C"/>
</dbReference>
<evidence type="ECO:0000256" key="15">
    <source>
        <dbReference type="ARBA" id="ARBA00076004"/>
    </source>
</evidence>
<keyword evidence="7" id="KW-0482">Metalloprotease</keyword>
<evidence type="ECO:0000256" key="2">
    <source>
        <dbReference type="ARBA" id="ARBA00001947"/>
    </source>
</evidence>
<name>A0A3P7NS42_9FIRM</name>
<evidence type="ECO:0000256" key="11">
    <source>
        <dbReference type="ARBA" id="ARBA00044252"/>
    </source>
</evidence>
<dbReference type="FunFam" id="3.40.630.10:FF:000018">
    <property type="entry name" value="Aminoacyl-histidine dipeptidase PepD"/>
    <property type="match status" value="1"/>
</dbReference>
<evidence type="ECO:0000256" key="16">
    <source>
        <dbReference type="ARBA" id="ARBA00077688"/>
    </source>
</evidence>
<dbReference type="FunFam" id="3.40.630.10:FF:000015">
    <property type="entry name" value="Aminoacyl-histidine dipeptidase PepD"/>
    <property type="match status" value="1"/>
</dbReference>
<evidence type="ECO:0000256" key="8">
    <source>
        <dbReference type="ARBA" id="ARBA00023285"/>
    </source>
</evidence>
<keyword evidence="5" id="KW-0378">Hydrolase</keyword>
<sequence>MTNKLEGLEPKKVFHYFEAISQIPRRSGHEKQLSDYMVGFAKERGLEVHQDEYLNVIIKKPGTAGYEDAPITIIQGHLDMVCEQNEGTDHDFEKDPIDLVIEGAWLTANGTTLGADNGIAIAYAMALLDAEDIPHPPLEVVMTTDEEVGLTGALKMDKSLLKGSYFINLDSEEEGELTVGCAGGLKATLRLPISHTVKVFDEAKVQVIEIKNLKGGHSGVDIDKNRANADHLMGRILSHLRKGCSFRIVDFVGGSKDNVIPREAKAIIVYESVDHSSFENLYEEVKAQIKKENRTVEPALTIDIKSMEYNKSLKVFSRKTTDQLIYTLINIPKGIQTMSADLEGMVESSLNLGKCAVEGDTVVMLFAIRSNIRSLKYHMTTQLEWFAKQIGATLTPTADYPEWEFKPDSRLLDKAALVYEDMFNKKPLVKAIHAGLEPGAFLEKLPHLDAISFGPDMEEVHSPNERLHIESTMRTWEFLKALLKALK</sequence>
<evidence type="ECO:0000256" key="12">
    <source>
        <dbReference type="ARBA" id="ARBA00061423"/>
    </source>
</evidence>
<evidence type="ECO:0000256" key="1">
    <source>
        <dbReference type="ARBA" id="ARBA00001941"/>
    </source>
</evidence>
<dbReference type="GO" id="GO:0005829">
    <property type="term" value="C:cytosol"/>
    <property type="evidence" value="ECO:0007669"/>
    <property type="project" value="TreeGrafter"/>
</dbReference>
<comment type="similarity">
    <text evidence="12">Belongs to the peptidase M20C family.</text>
</comment>
<dbReference type="Pfam" id="PF01546">
    <property type="entry name" value="Peptidase_M20"/>
    <property type="match status" value="1"/>
</dbReference>
<dbReference type="EMBL" id="LR130778">
    <property type="protein sequence ID" value="VDN46024.1"/>
    <property type="molecule type" value="Genomic_DNA"/>
</dbReference>
<evidence type="ECO:0000256" key="3">
    <source>
        <dbReference type="ARBA" id="ARBA00022670"/>
    </source>
</evidence>
<dbReference type="PANTHER" id="PTHR43501">
    <property type="entry name" value="CYTOSOL NON-SPECIFIC DIPEPTIDASE"/>
    <property type="match status" value="1"/>
</dbReference>
<dbReference type="KEGG" id="cbar:PATL70BA_0182"/>
<accession>A0A3P7NS42</accession>
<evidence type="ECO:0000256" key="6">
    <source>
        <dbReference type="ARBA" id="ARBA00022833"/>
    </source>
</evidence>
<dbReference type="InterPro" id="IPR002933">
    <property type="entry name" value="Peptidase_M20"/>
</dbReference>
<evidence type="ECO:0000256" key="17">
    <source>
        <dbReference type="ARBA" id="ARBA00078074"/>
    </source>
</evidence>
<comment type="cofactor">
    <cofactor evidence="2">
        <name>Zn(2+)</name>
        <dbReference type="ChEBI" id="CHEBI:29105"/>
    </cofactor>
</comment>
<dbReference type="GO" id="GO:0046872">
    <property type="term" value="F:metal ion binding"/>
    <property type="evidence" value="ECO:0007669"/>
    <property type="project" value="UniProtKB-KW"/>
</dbReference>
<evidence type="ECO:0000256" key="10">
    <source>
        <dbReference type="ARBA" id="ARBA00038976"/>
    </source>
</evidence>
<evidence type="ECO:0000256" key="7">
    <source>
        <dbReference type="ARBA" id="ARBA00023049"/>
    </source>
</evidence>
<dbReference type="GO" id="GO:0070573">
    <property type="term" value="F:metallodipeptidase activity"/>
    <property type="evidence" value="ECO:0007669"/>
    <property type="project" value="TreeGrafter"/>
</dbReference>
<evidence type="ECO:0000256" key="13">
    <source>
        <dbReference type="ARBA" id="ARBA00071271"/>
    </source>
</evidence>
<dbReference type="GO" id="GO:0006508">
    <property type="term" value="P:proteolysis"/>
    <property type="evidence" value="ECO:0007669"/>
    <property type="project" value="UniProtKB-KW"/>
</dbReference>
<proteinExistence type="inferred from homology"/>
<keyword evidence="6" id="KW-0862">Zinc</keyword>
<comment type="cofactor">
    <cofactor evidence="1">
        <name>Co(2+)</name>
        <dbReference type="ChEBI" id="CHEBI:48828"/>
    </cofactor>
</comment>
<reference evidence="19 20" key="1">
    <citation type="submission" date="2018-09" db="EMBL/GenBank/DDBJ databases">
        <authorList>
            <person name="Postec A."/>
        </authorList>
    </citation>
    <scope>NUCLEOTIDE SEQUENCE [LARGE SCALE GENOMIC DNA]</scope>
    <source>
        <strain evidence="19">70B-A</strain>
    </source>
</reference>
<dbReference type="RefSeq" id="WP_172596044.1">
    <property type="nucleotide sequence ID" value="NZ_LR130778.1"/>
</dbReference>
<keyword evidence="3" id="KW-0645">Protease</keyword>
<evidence type="ECO:0000256" key="9">
    <source>
        <dbReference type="ARBA" id="ARBA00036421"/>
    </source>
</evidence>
<protein>
    <recommendedName>
        <fullName evidence="13">Cytosol non-specific dipeptidase</fullName>
        <ecNumber evidence="10">3.4.13.18</ecNumber>
    </recommendedName>
    <alternativeName>
        <fullName evidence="16">Aminoacyl-histidine dipeptidase</fullName>
    </alternativeName>
    <alternativeName>
        <fullName evidence="15">Beta-alanyl-histidine dipeptidase</fullName>
    </alternativeName>
    <alternativeName>
        <fullName evidence="14">Carnosinase</fullName>
    </alternativeName>
    <alternativeName>
        <fullName evidence="11">Peptidase D</fullName>
    </alternativeName>
    <alternativeName>
        <fullName evidence="17">Xaa-His dipeptidase</fullName>
    </alternativeName>
</protein>
<organism evidence="19 20">
    <name type="scientific">Petrocella atlantisensis</name>
    <dbReference type="NCBI Taxonomy" id="2173034"/>
    <lineage>
        <taxon>Bacteria</taxon>
        <taxon>Bacillati</taxon>
        <taxon>Bacillota</taxon>
        <taxon>Clostridia</taxon>
        <taxon>Lachnospirales</taxon>
        <taxon>Vallitaleaceae</taxon>
        <taxon>Petrocella</taxon>
    </lineage>
</organism>
<evidence type="ECO:0000256" key="5">
    <source>
        <dbReference type="ARBA" id="ARBA00022801"/>
    </source>
</evidence>
<dbReference type="PANTHER" id="PTHR43501:SF1">
    <property type="entry name" value="CYTOSOL NON-SPECIFIC DIPEPTIDASE"/>
    <property type="match status" value="1"/>
</dbReference>
<dbReference type="PRINTS" id="PR00934">
    <property type="entry name" value="XHISDIPTASE"/>
</dbReference>
<keyword evidence="20" id="KW-1185">Reference proteome</keyword>
<gene>
    <name evidence="19" type="ORF">PATL70BA_0182</name>
</gene>
<dbReference type="Proteomes" id="UP000279029">
    <property type="component" value="Chromosome"/>
</dbReference>
<comment type="catalytic activity">
    <reaction evidence="9">
        <text>Hydrolysis of dipeptides, preferentially hydrophobic dipeptides including prolyl amino acids.</text>
        <dbReference type="EC" id="3.4.13.18"/>
    </reaction>
</comment>